<dbReference type="InterPro" id="IPR025200">
    <property type="entry name" value="PPK_C_dom2"/>
</dbReference>
<comment type="cofactor">
    <cofactor evidence="6">
        <name>Mg(2+)</name>
        <dbReference type="ChEBI" id="CHEBI:18420"/>
    </cofactor>
</comment>
<evidence type="ECO:0000256" key="1">
    <source>
        <dbReference type="ARBA" id="ARBA00022553"/>
    </source>
</evidence>
<evidence type="ECO:0000259" key="9">
    <source>
        <dbReference type="Pfam" id="PF13089"/>
    </source>
</evidence>
<dbReference type="RefSeq" id="WP_207942496.1">
    <property type="nucleotide sequence ID" value="NZ_CP147251.1"/>
</dbReference>
<dbReference type="InterPro" id="IPR025198">
    <property type="entry name" value="PPK_N_dom"/>
</dbReference>
<dbReference type="PANTHER" id="PTHR30218">
    <property type="entry name" value="POLYPHOSPHATE KINASE"/>
    <property type="match status" value="1"/>
</dbReference>
<evidence type="ECO:0000313" key="12">
    <source>
        <dbReference type="EMBL" id="WYJ76241.1"/>
    </source>
</evidence>
<dbReference type="SUPFAM" id="SSF143724">
    <property type="entry name" value="PHP14-like"/>
    <property type="match status" value="1"/>
</dbReference>
<dbReference type="InterPro" id="IPR024953">
    <property type="entry name" value="PP_kinase_middle"/>
</dbReference>
<name>A0ABZ2SM74_9ENTE</name>
<dbReference type="Gene3D" id="3.30.1840.10">
    <property type="entry name" value="Polyphosphate kinase middle domain"/>
    <property type="match status" value="1"/>
</dbReference>
<dbReference type="InterPro" id="IPR036830">
    <property type="entry name" value="PP_kinase_middle_dom_sf"/>
</dbReference>
<comment type="function">
    <text evidence="6 7">Catalyzes the reversible transfer of the terminal phosphate of ATP to form a long-chain polyphosphate (polyP).</text>
</comment>
<dbReference type="HAMAP" id="MF_00347">
    <property type="entry name" value="Polyphosphate_kinase"/>
    <property type="match status" value="1"/>
</dbReference>
<feature type="domain" description="Polyphosphate kinase middle" evidence="8">
    <location>
        <begin position="126"/>
        <end position="301"/>
    </location>
</feature>
<evidence type="ECO:0000256" key="7">
    <source>
        <dbReference type="RuleBase" id="RU003800"/>
    </source>
</evidence>
<comment type="PTM">
    <text evidence="6 7">An intermediate of this reaction is the autophosphorylated ppk in which a phosphate is covalently linked to a histidine residue through a N-P bond.</text>
</comment>
<keyword evidence="5 6" id="KW-0067">ATP-binding</keyword>
<evidence type="ECO:0000256" key="5">
    <source>
        <dbReference type="ARBA" id="ARBA00022840"/>
    </source>
</evidence>
<feature type="domain" description="Polyphosphate kinase C-terminal" evidence="11">
    <location>
        <begin position="331"/>
        <end position="495"/>
    </location>
</feature>
<comment type="similarity">
    <text evidence="6 7">Belongs to the polyphosphate kinase 1 (PPK1) family.</text>
</comment>
<dbReference type="PIRSF" id="PIRSF015589">
    <property type="entry name" value="PP_kinase"/>
    <property type="match status" value="1"/>
</dbReference>
<dbReference type="NCBIfam" id="TIGR03705">
    <property type="entry name" value="poly_P_kin"/>
    <property type="match status" value="1"/>
</dbReference>
<keyword evidence="13" id="KW-1185">Reference proteome</keyword>
<reference evidence="12 13" key="1">
    <citation type="submission" date="2024-03" db="EMBL/GenBank/DDBJ databases">
        <title>The Genome Sequence of Enterococcus sp. DIV2402.</title>
        <authorList>
            <consortium name="The Broad Institute Genomics Platform"/>
            <consortium name="The Broad Institute Microbial Omics Core"/>
            <consortium name="The Broad Institute Genomic Center for Infectious Diseases"/>
            <person name="Earl A."/>
            <person name="Manson A."/>
            <person name="Gilmore M."/>
            <person name="Schwartman J."/>
            <person name="Shea T."/>
            <person name="Abouelleil A."/>
            <person name="Cao P."/>
            <person name="Chapman S."/>
            <person name="Cusick C."/>
            <person name="Young S."/>
            <person name="Neafsey D."/>
            <person name="Nusbaum C."/>
            <person name="Birren B."/>
        </authorList>
    </citation>
    <scope>NUCLEOTIDE SEQUENCE [LARGE SCALE GENOMIC DNA]</scope>
    <source>
        <strain evidence="12 13">DIV2402</strain>
    </source>
</reference>
<dbReference type="Pfam" id="PF17941">
    <property type="entry name" value="PP_kinase_C_1"/>
    <property type="match status" value="1"/>
</dbReference>
<gene>
    <name evidence="6" type="primary">ppk</name>
    <name evidence="12" type="ORF">DOK78_000867</name>
</gene>
<evidence type="ECO:0000259" key="11">
    <source>
        <dbReference type="Pfam" id="PF17941"/>
    </source>
</evidence>
<feature type="binding site" evidence="6">
    <location>
        <position position="563"/>
    </location>
    <ligand>
        <name>ATP</name>
        <dbReference type="ChEBI" id="CHEBI:30616"/>
    </ligand>
</feature>
<organism evidence="12 13">
    <name type="scientific">Candidatus Enterococcus lowellii</name>
    <dbReference type="NCBI Taxonomy" id="2230877"/>
    <lineage>
        <taxon>Bacteria</taxon>
        <taxon>Bacillati</taxon>
        <taxon>Bacillota</taxon>
        <taxon>Bacilli</taxon>
        <taxon>Lactobacillales</taxon>
        <taxon>Enterococcaceae</taxon>
        <taxon>Enterococcus</taxon>
    </lineage>
</organism>
<dbReference type="NCBIfam" id="NF003917">
    <property type="entry name" value="PRK05443.1-1"/>
    <property type="match status" value="1"/>
</dbReference>
<dbReference type="GO" id="GO:0016301">
    <property type="term" value="F:kinase activity"/>
    <property type="evidence" value="ECO:0007669"/>
    <property type="project" value="UniProtKB-KW"/>
</dbReference>
<dbReference type="EMBL" id="CP147251">
    <property type="protein sequence ID" value="WYJ76241.1"/>
    <property type="molecule type" value="Genomic_DNA"/>
</dbReference>
<evidence type="ECO:0000256" key="3">
    <source>
        <dbReference type="ARBA" id="ARBA00022741"/>
    </source>
</evidence>
<dbReference type="Gene3D" id="3.30.870.10">
    <property type="entry name" value="Endonuclease Chain A"/>
    <property type="match status" value="2"/>
</dbReference>
<feature type="domain" description="Polyphosphate kinase N-terminal" evidence="9">
    <location>
        <begin position="11"/>
        <end position="113"/>
    </location>
</feature>
<feature type="domain" description="Polyphosphate kinase C-terminal" evidence="10">
    <location>
        <begin position="503"/>
        <end position="667"/>
    </location>
</feature>
<keyword evidence="3 6" id="KW-0547">Nucleotide-binding</keyword>
<proteinExistence type="inferred from homology"/>
<dbReference type="Gene3D" id="1.20.58.310">
    <property type="entry name" value="Polyphosphate kinase N-terminal domain"/>
    <property type="match status" value="1"/>
</dbReference>
<keyword evidence="1 6" id="KW-0597">Phosphoprotein</keyword>
<dbReference type="SUPFAM" id="SSF56024">
    <property type="entry name" value="Phospholipase D/nuclease"/>
    <property type="match status" value="2"/>
</dbReference>
<feature type="binding site" evidence="6">
    <location>
        <position position="49"/>
    </location>
    <ligand>
        <name>ATP</name>
        <dbReference type="ChEBI" id="CHEBI:30616"/>
    </ligand>
</feature>
<comment type="catalytic activity">
    <reaction evidence="6 7">
        <text>[phosphate](n) + ATP = [phosphate](n+1) + ADP</text>
        <dbReference type="Rhea" id="RHEA:19573"/>
        <dbReference type="Rhea" id="RHEA-COMP:9859"/>
        <dbReference type="Rhea" id="RHEA-COMP:14280"/>
        <dbReference type="ChEBI" id="CHEBI:16838"/>
        <dbReference type="ChEBI" id="CHEBI:30616"/>
        <dbReference type="ChEBI" id="CHEBI:456216"/>
        <dbReference type="EC" id="2.7.4.1"/>
    </reaction>
</comment>
<dbReference type="PANTHER" id="PTHR30218:SF0">
    <property type="entry name" value="POLYPHOSPHATE KINASE"/>
    <property type="match status" value="1"/>
</dbReference>
<feature type="binding site" evidence="6">
    <location>
        <position position="467"/>
    </location>
    <ligand>
        <name>ATP</name>
        <dbReference type="ChEBI" id="CHEBI:30616"/>
    </ligand>
</feature>
<evidence type="ECO:0000256" key="4">
    <source>
        <dbReference type="ARBA" id="ARBA00022777"/>
    </source>
</evidence>
<dbReference type="Proteomes" id="UP000664701">
    <property type="component" value="Chromosome"/>
</dbReference>
<dbReference type="EC" id="2.7.4.1" evidence="6 7"/>
<keyword evidence="2 6" id="KW-0808">Transferase</keyword>
<dbReference type="Pfam" id="PF13090">
    <property type="entry name" value="PP_kinase_C"/>
    <property type="match status" value="1"/>
</dbReference>
<evidence type="ECO:0000259" key="10">
    <source>
        <dbReference type="Pfam" id="PF13090"/>
    </source>
</evidence>
<dbReference type="NCBIfam" id="NF003921">
    <property type="entry name" value="PRK05443.2-2"/>
    <property type="match status" value="1"/>
</dbReference>
<keyword evidence="6" id="KW-0479">Metal-binding</keyword>
<protein>
    <recommendedName>
        <fullName evidence="6 7">Polyphosphate kinase</fullName>
        <ecNumber evidence="6 7">2.7.4.1</ecNumber>
    </recommendedName>
    <alternativeName>
        <fullName evidence="6">ATP-polyphosphate phosphotransferase</fullName>
    </alternativeName>
    <alternativeName>
        <fullName evidence="6">Polyphosphoric acid kinase</fullName>
    </alternativeName>
</protein>
<feature type="active site" description="Phosphohistidine intermediate" evidence="6">
    <location>
        <position position="434"/>
    </location>
</feature>
<accession>A0ABZ2SM74</accession>
<feature type="binding site" evidence="6">
    <location>
        <position position="404"/>
    </location>
    <ligand>
        <name>Mg(2+)</name>
        <dbReference type="ChEBI" id="CHEBI:18420"/>
    </ligand>
</feature>
<feature type="binding site" evidence="6">
    <location>
        <position position="591"/>
    </location>
    <ligand>
        <name>ATP</name>
        <dbReference type="ChEBI" id="CHEBI:30616"/>
    </ligand>
</feature>
<dbReference type="Pfam" id="PF13089">
    <property type="entry name" value="PP_kinase_N"/>
    <property type="match status" value="1"/>
</dbReference>
<evidence type="ECO:0000313" key="13">
    <source>
        <dbReference type="Proteomes" id="UP000664701"/>
    </source>
</evidence>
<evidence type="ECO:0000256" key="2">
    <source>
        <dbReference type="ARBA" id="ARBA00022679"/>
    </source>
</evidence>
<dbReference type="InterPro" id="IPR036832">
    <property type="entry name" value="PPK_N_dom_sf"/>
</dbReference>
<keyword evidence="6" id="KW-0460">Magnesium</keyword>
<feature type="binding site" evidence="6">
    <location>
        <position position="374"/>
    </location>
    <ligand>
        <name>Mg(2+)</name>
        <dbReference type="ChEBI" id="CHEBI:18420"/>
    </ligand>
</feature>
<evidence type="ECO:0000259" key="8">
    <source>
        <dbReference type="Pfam" id="PF02503"/>
    </source>
</evidence>
<keyword evidence="4 6" id="KW-0418">Kinase</keyword>
<sequence>MEVSEFTNLNYYHRDLSWLLFNRRVIHEAKDPSNPLLEKLRFLAIASSNLDEFFMVRVPSIQSLARLQPKDKDTRTGWTQEDVLLKLYEINLNNTRLQYQYFNQLIEELTKHQKFVKSINELSAEQLQEADSFFYELLLPAVTPIGLDAYHAFPKLAEKKVHIFVQVHQGNRVERAVIPLPPLFSRLHQLANEQTYLFVEQLIIRHLPEIFVGWEIDHSFCFRITYDKDLEFREDTEEKLFTQMEEYIIERSKGLPSRLEISSEWSKEVEESVLILANLLQLKVRDLYWVPGPLDLTFLFPFVDSLAPDFPGLVFPRFIGNTHKELNGAELFQAIEENDLLFHHPYDSFDIVLNFLESAAADPNTIAIKQTLYRMAPNSRVVNALKKAAAKGKQVTVLVELKARFDEENNLHWVQELEEAGCYVSYGLHQLKTHSKALLIVKKDGRQIKQYVHFGTGNYNEKTSSIYTDISLFTAKKEYVADITAFFNYLSGYRQVPNYQRIAVSPNGIQQKLLEKIEQTIVHYQQTKQGAICFKMNSLTDKVVINKLYEASQSGVPIHLIVRGACCLKPGIPNLSETIEVKSIVGRFLEHSRIYAFYTNDKEADVWISSADIMTRNMLHRIEIATPIEKGPALDHLLTILDSFRKDRKKAYYLTASGHSRRLIENNEFSAQEYFIAHSQPNSETIIPMSIKENPNLLSKIRKIWQSH</sequence>
<dbReference type="Pfam" id="PF02503">
    <property type="entry name" value="PP_kinase"/>
    <property type="match status" value="1"/>
</dbReference>
<evidence type="ECO:0000256" key="6">
    <source>
        <dbReference type="HAMAP-Rule" id="MF_00347"/>
    </source>
</evidence>
<dbReference type="InterPro" id="IPR041108">
    <property type="entry name" value="PP_kinase_C_1"/>
</dbReference>
<dbReference type="SUPFAM" id="SSF140356">
    <property type="entry name" value="PPK N-terminal domain-like"/>
    <property type="match status" value="1"/>
</dbReference>
<dbReference type="InterPro" id="IPR003414">
    <property type="entry name" value="PP_kinase"/>
</dbReference>